<keyword evidence="3" id="KW-1185">Reference proteome</keyword>
<feature type="transmembrane region" description="Helical" evidence="1">
    <location>
        <begin position="12"/>
        <end position="31"/>
    </location>
</feature>
<feature type="transmembrane region" description="Helical" evidence="1">
    <location>
        <begin position="67"/>
        <end position="92"/>
    </location>
</feature>
<keyword evidence="1" id="KW-0812">Transmembrane</keyword>
<dbReference type="Proteomes" id="UP001215280">
    <property type="component" value="Unassembled WGS sequence"/>
</dbReference>
<reference evidence="2" key="1">
    <citation type="submission" date="2023-03" db="EMBL/GenBank/DDBJ databases">
        <title>Massive genome expansion in bonnet fungi (Mycena s.s.) driven by repeated elements and novel gene families across ecological guilds.</title>
        <authorList>
            <consortium name="Lawrence Berkeley National Laboratory"/>
            <person name="Harder C.B."/>
            <person name="Miyauchi S."/>
            <person name="Viragh M."/>
            <person name="Kuo A."/>
            <person name="Thoen E."/>
            <person name="Andreopoulos B."/>
            <person name="Lu D."/>
            <person name="Skrede I."/>
            <person name="Drula E."/>
            <person name="Henrissat B."/>
            <person name="Morin E."/>
            <person name="Kohler A."/>
            <person name="Barry K."/>
            <person name="LaButti K."/>
            <person name="Morin E."/>
            <person name="Salamov A."/>
            <person name="Lipzen A."/>
            <person name="Mereny Z."/>
            <person name="Hegedus B."/>
            <person name="Baldrian P."/>
            <person name="Stursova M."/>
            <person name="Weitz H."/>
            <person name="Taylor A."/>
            <person name="Grigoriev I.V."/>
            <person name="Nagy L.G."/>
            <person name="Martin F."/>
            <person name="Kauserud H."/>
        </authorList>
    </citation>
    <scope>NUCLEOTIDE SEQUENCE</scope>
    <source>
        <strain evidence="2">CBHHK188m</strain>
    </source>
</reference>
<evidence type="ECO:0000313" key="2">
    <source>
        <dbReference type="EMBL" id="KAJ7728276.1"/>
    </source>
</evidence>
<evidence type="ECO:0000313" key="3">
    <source>
        <dbReference type="Proteomes" id="UP001215280"/>
    </source>
</evidence>
<comment type="caution">
    <text evidence="2">The sequence shown here is derived from an EMBL/GenBank/DDBJ whole genome shotgun (WGS) entry which is preliminary data.</text>
</comment>
<accession>A0AAD7MS33</accession>
<feature type="transmembrane region" description="Helical" evidence="1">
    <location>
        <begin position="38"/>
        <end position="61"/>
    </location>
</feature>
<evidence type="ECO:0000256" key="1">
    <source>
        <dbReference type="SAM" id="Phobius"/>
    </source>
</evidence>
<keyword evidence="1" id="KW-1133">Transmembrane helix</keyword>
<sequence length="108" mass="12237">MAFAFLPFPYLNSYTLTTQFVILLVLLALSYSYRTFRVALLAFLGTYAAYKITVPVVRWGYTAFKAIAMFGFYVNFFIVGVGYIFTGAAALWHSPELLRTFLDSLEGK</sequence>
<dbReference type="EMBL" id="JARJLG010000206">
    <property type="protein sequence ID" value="KAJ7728276.1"/>
    <property type="molecule type" value="Genomic_DNA"/>
</dbReference>
<protein>
    <submittedName>
        <fullName evidence="2">Uncharacterized protein</fullName>
    </submittedName>
</protein>
<gene>
    <name evidence="2" type="ORF">DFH07DRAFT_930553</name>
</gene>
<organism evidence="2 3">
    <name type="scientific">Mycena maculata</name>
    <dbReference type="NCBI Taxonomy" id="230809"/>
    <lineage>
        <taxon>Eukaryota</taxon>
        <taxon>Fungi</taxon>
        <taxon>Dikarya</taxon>
        <taxon>Basidiomycota</taxon>
        <taxon>Agaricomycotina</taxon>
        <taxon>Agaricomycetes</taxon>
        <taxon>Agaricomycetidae</taxon>
        <taxon>Agaricales</taxon>
        <taxon>Marasmiineae</taxon>
        <taxon>Mycenaceae</taxon>
        <taxon>Mycena</taxon>
    </lineage>
</organism>
<name>A0AAD7MS33_9AGAR</name>
<keyword evidence="1" id="KW-0472">Membrane</keyword>
<proteinExistence type="predicted"/>
<dbReference type="AlphaFoldDB" id="A0AAD7MS33"/>